<evidence type="ECO:0000313" key="1">
    <source>
        <dbReference type="Ensembl" id="ENSMMNP00015006584.1"/>
    </source>
</evidence>
<name>A0A8C6F303_MONMO</name>
<evidence type="ECO:0000313" key="2">
    <source>
        <dbReference type="Proteomes" id="UP000694561"/>
    </source>
</evidence>
<dbReference type="Ensembl" id="ENSMMNT00015007194.1">
    <property type="protein sequence ID" value="ENSMMNP00015006584.1"/>
    <property type="gene ID" value="ENSMMNG00015004906.1"/>
</dbReference>
<reference evidence="1" key="2">
    <citation type="submission" date="2025-09" db="UniProtKB">
        <authorList>
            <consortium name="Ensembl"/>
        </authorList>
    </citation>
    <scope>IDENTIFICATION</scope>
</reference>
<proteinExistence type="predicted"/>
<dbReference type="GeneTree" id="ENSGT01000000215173"/>
<dbReference type="AlphaFoldDB" id="A0A8C6F303"/>
<sequence length="132" mass="13946">EGLRQLSEVELQLPFPSRCNINGHAGISAWALCPHHHPALSSPTLTDVKSRLQCLDVGGHSGHAVDAHFLHAPAFDLLHALAHDVGHLGTLPPAGEGILVTAYVGARRSSVPRRSHKQCFSGVPADSALLPP</sequence>
<dbReference type="Proteomes" id="UP000694561">
    <property type="component" value="Unplaced"/>
</dbReference>
<reference evidence="1" key="1">
    <citation type="submission" date="2025-08" db="UniProtKB">
        <authorList>
            <consortium name="Ensembl"/>
        </authorList>
    </citation>
    <scope>IDENTIFICATION</scope>
</reference>
<keyword evidence="2" id="KW-1185">Reference proteome</keyword>
<protein>
    <submittedName>
        <fullName evidence="1">Uncharacterized protein</fullName>
    </submittedName>
</protein>
<organism evidence="1 2">
    <name type="scientific">Monodon monoceros</name>
    <name type="common">Narwhal</name>
    <name type="synonym">Ceratodon monodon</name>
    <dbReference type="NCBI Taxonomy" id="40151"/>
    <lineage>
        <taxon>Eukaryota</taxon>
        <taxon>Metazoa</taxon>
        <taxon>Chordata</taxon>
        <taxon>Craniata</taxon>
        <taxon>Vertebrata</taxon>
        <taxon>Euteleostomi</taxon>
        <taxon>Mammalia</taxon>
        <taxon>Eutheria</taxon>
        <taxon>Laurasiatheria</taxon>
        <taxon>Artiodactyla</taxon>
        <taxon>Whippomorpha</taxon>
        <taxon>Cetacea</taxon>
        <taxon>Odontoceti</taxon>
        <taxon>Monodontidae</taxon>
        <taxon>Monodon</taxon>
    </lineage>
</organism>
<accession>A0A8C6F303</accession>